<dbReference type="GO" id="GO:0017056">
    <property type="term" value="F:structural constituent of nuclear pore"/>
    <property type="evidence" value="ECO:0007669"/>
    <property type="project" value="InterPro"/>
</dbReference>
<gene>
    <name evidence="6" type="ORF">NLS_LOCUS9272</name>
</gene>
<keyword evidence="3 5" id="KW-0906">Nuclear pore complex</keyword>
<keyword evidence="5" id="KW-0509">mRNA transport</keyword>
<dbReference type="OMA" id="WMKHIID"/>
<comment type="subcellular location">
    <subcellularLocation>
        <location evidence="1 5">Nucleus</location>
        <location evidence="1 5">Nuclear pore complex</location>
    </subcellularLocation>
</comment>
<organism evidence="6 7">
    <name type="scientific">Litomosoides sigmodontis</name>
    <name type="common">Filarial nematode worm</name>
    <dbReference type="NCBI Taxonomy" id="42156"/>
    <lineage>
        <taxon>Eukaryota</taxon>
        <taxon>Metazoa</taxon>
        <taxon>Ecdysozoa</taxon>
        <taxon>Nematoda</taxon>
        <taxon>Chromadorea</taxon>
        <taxon>Rhabditida</taxon>
        <taxon>Spirurina</taxon>
        <taxon>Spiruromorpha</taxon>
        <taxon>Filarioidea</taxon>
        <taxon>Onchocercidae</taxon>
        <taxon>Litomosoides</taxon>
    </lineage>
</organism>
<dbReference type="Pfam" id="PF04097">
    <property type="entry name" value="Nic96"/>
    <property type="match status" value="1"/>
</dbReference>
<keyword evidence="7" id="KW-1185">Reference proteome</keyword>
<name>A0A3P7M4D7_LITSI</name>
<accession>A0A3P7M4D7</accession>
<dbReference type="STRING" id="42156.A0A3P7M4D7"/>
<sequence length="763" mass="85373">MPGAFEDLLNKSDRLSLPSKVISKTSSGSSYKTRIDLALNDVFRRSEDLWKRKAPEVEQLSDGEMGFLLGGKSFALSSIPQMQEGVVEKEVEEVVLPSADCEHMLNEIVAETSIRTRLEAERAFMNQHVVDQTATLGSTTSIKPGDIIELTFAKGVSDYISHKKMDNLAMAFKEAAVKSCDDAIIALWGQALAPLSHPFVVTGTSRNFRSSISWMKHIIDTTLEFLNKNFISYMEAVVENNLAVARRGGNPTMLSLIDAFLNVKHLKPVERPTQDGVYGPNRHALWEVVYHCLRAGDLQSVAKIADSHLKNLPSCAAVTVALVELEKSRKLSTDVRLKVKAEWRCESRSLVDIYKKAVYCALLGGDVPELCNNLENWLWLKFYPCGIDPALSPAVFKELQRLISVDYGESYFIGSDGSVLIFFQALWLTGQYERAINLLLRTNMLTHAVHLAILLHVHNLLILVDDIGHSILISQQEDPVQSSLNFCRLILLYMKGFECSDVERTLDYAYFLNKVESPVGGNLFYSCISRAIYLSDETWRIIGKISENGVRQEGLIDKYAKDIDIEDAIAKVASDTEVGGDGTVAGQLYMAANYVDDAIRLACEGLAKEIMQHKDAGEARKLALWLASICKHSMKTIRKNSLDALPTLYLLLDISTFFQLYRDKKFEACMEIIRKLKCIPMNPDEVQAFVSTFYMVSDQIRLVLPDLCVAVMKLLAEELNHNPAAGDELRPSAKAIILYVAMIPYRFPSQISTEILHLSTIFE</sequence>
<evidence type="ECO:0000313" key="6">
    <source>
        <dbReference type="EMBL" id="VDM91351.1"/>
    </source>
</evidence>
<dbReference type="EMBL" id="UYRX01001471">
    <property type="protein sequence ID" value="VDM91351.1"/>
    <property type="molecule type" value="Genomic_DNA"/>
</dbReference>
<keyword evidence="4 5" id="KW-0539">Nucleus</keyword>
<evidence type="ECO:0000256" key="2">
    <source>
        <dbReference type="ARBA" id="ARBA00010186"/>
    </source>
</evidence>
<protein>
    <recommendedName>
        <fullName evidence="5">Nuclear pore protein</fullName>
    </recommendedName>
</protein>
<dbReference type="GO" id="GO:0006606">
    <property type="term" value="P:protein import into nucleus"/>
    <property type="evidence" value="ECO:0007669"/>
    <property type="project" value="TreeGrafter"/>
</dbReference>
<reference evidence="6 7" key="1">
    <citation type="submission" date="2018-08" db="EMBL/GenBank/DDBJ databases">
        <authorList>
            <person name="Laetsch R D."/>
            <person name="Stevens L."/>
            <person name="Kumar S."/>
            <person name="Blaxter L. M."/>
        </authorList>
    </citation>
    <scope>NUCLEOTIDE SEQUENCE [LARGE SCALE GENOMIC DNA]</scope>
</reference>
<evidence type="ECO:0000256" key="5">
    <source>
        <dbReference type="RuleBase" id="RU364035"/>
    </source>
</evidence>
<dbReference type="Proteomes" id="UP000277928">
    <property type="component" value="Unassembled WGS sequence"/>
</dbReference>
<keyword evidence="5" id="KW-0811">Translocation</keyword>
<dbReference type="InterPro" id="IPR007231">
    <property type="entry name" value="Nucleoporin_int_Nup93/Nic96"/>
</dbReference>
<dbReference type="PANTHER" id="PTHR11225">
    <property type="entry name" value="NUCLEAR PORE COMPLEX PROTEIN NUP93 NUCLEOPORIN NUP93 DEAD EYE PROTEIN"/>
    <property type="match status" value="1"/>
</dbReference>
<comment type="similarity">
    <text evidence="2 5">Belongs to the nucleoporin interacting component (NIC) family.</text>
</comment>
<proteinExistence type="inferred from homology"/>
<evidence type="ECO:0000256" key="1">
    <source>
        <dbReference type="ARBA" id="ARBA00004567"/>
    </source>
</evidence>
<evidence type="ECO:0000313" key="7">
    <source>
        <dbReference type="Proteomes" id="UP000277928"/>
    </source>
</evidence>
<keyword evidence="5" id="KW-0813">Transport</keyword>
<dbReference type="PANTHER" id="PTHR11225:SF4">
    <property type="entry name" value="NUCLEAR PORE COMPLEX PROTEIN NUP93"/>
    <property type="match status" value="1"/>
</dbReference>
<keyword evidence="5" id="KW-0472">Membrane</keyword>
<dbReference type="OrthoDB" id="1918363at2759"/>
<dbReference type="AlphaFoldDB" id="A0A3P7M4D7"/>
<evidence type="ECO:0000256" key="3">
    <source>
        <dbReference type="ARBA" id="ARBA00023132"/>
    </source>
</evidence>
<dbReference type="GO" id="GO:0016973">
    <property type="term" value="P:poly(A)+ mRNA export from nucleus"/>
    <property type="evidence" value="ECO:0007669"/>
    <property type="project" value="TreeGrafter"/>
</dbReference>
<keyword evidence="5" id="KW-0653">Protein transport</keyword>
<evidence type="ECO:0000256" key="4">
    <source>
        <dbReference type="ARBA" id="ARBA00023242"/>
    </source>
</evidence>
<dbReference type="GO" id="GO:0005643">
    <property type="term" value="C:nuclear pore"/>
    <property type="evidence" value="ECO:0007669"/>
    <property type="project" value="UniProtKB-SubCell"/>
</dbReference>